<accession>A0A8J5R573</accession>
<comment type="caution">
    <text evidence="2">The sequence shown here is derived from an EMBL/GenBank/DDBJ whole genome shotgun (WGS) entry which is preliminary data.</text>
</comment>
<keyword evidence="3" id="KW-1185">Reference proteome</keyword>
<gene>
    <name evidence="2" type="ORF">GUJ93_ZPchr0001g31327</name>
</gene>
<dbReference type="EMBL" id="JAAALK010000288">
    <property type="protein sequence ID" value="KAG8051620.1"/>
    <property type="molecule type" value="Genomic_DNA"/>
</dbReference>
<protein>
    <submittedName>
        <fullName evidence="2">Uncharacterized protein</fullName>
    </submittedName>
</protein>
<evidence type="ECO:0000313" key="3">
    <source>
        <dbReference type="Proteomes" id="UP000729402"/>
    </source>
</evidence>
<feature type="compositionally biased region" description="Pro residues" evidence="1">
    <location>
        <begin position="65"/>
        <end position="76"/>
    </location>
</feature>
<proteinExistence type="predicted"/>
<reference evidence="2" key="2">
    <citation type="submission" date="2021-02" db="EMBL/GenBank/DDBJ databases">
        <authorList>
            <person name="Kimball J.A."/>
            <person name="Haas M.W."/>
            <person name="Macchietto M."/>
            <person name="Kono T."/>
            <person name="Duquette J."/>
            <person name="Shao M."/>
        </authorList>
    </citation>
    <scope>NUCLEOTIDE SEQUENCE</scope>
    <source>
        <tissue evidence="2">Fresh leaf tissue</tissue>
    </source>
</reference>
<dbReference type="AlphaFoldDB" id="A0A8J5R573"/>
<name>A0A8J5R573_ZIZPA</name>
<organism evidence="2 3">
    <name type="scientific">Zizania palustris</name>
    <name type="common">Northern wild rice</name>
    <dbReference type="NCBI Taxonomy" id="103762"/>
    <lineage>
        <taxon>Eukaryota</taxon>
        <taxon>Viridiplantae</taxon>
        <taxon>Streptophyta</taxon>
        <taxon>Embryophyta</taxon>
        <taxon>Tracheophyta</taxon>
        <taxon>Spermatophyta</taxon>
        <taxon>Magnoliopsida</taxon>
        <taxon>Liliopsida</taxon>
        <taxon>Poales</taxon>
        <taxon>Poaceae</taxon>
        <taxon>BOP clade</taxon>
        <taxon>Oryzoideae</taxon>
        <taxon>Oryzeae</taxon>
        <taxon>Zizaniinae</taxon>
        <taxon>Zizania</taxon>
    </lineage>
</organism>
<reference evidence="2" key="1">
    <citation type="journal article" date="2021" name="bioRxiv">
        <title>Whole Genome Assembly and Annotation of Northern Wild Rice, Zizania palustris L., Supports a Whole Genome Duplication in the Zizania Genus.</title>
        <authorList>
            <person name="Haas M."/>
            <person name="Kono T."/>
            <person name="Macchietto M."/>
            <person name="Millas R."/>
            <person name="McGilp L."/>
            <person name="Shao M."/>
            <person name="Duquette J."/>
            <person name="Hirsch C.N."/>
            <person name="Kimball J."/>
        </authorList>
    </citation>
    <scope>NUCLEOTIDE SEQUENCE</scope>
    <source>
        <tissue evidence="2">Fresh leaf tissue</tissue>
    </source>
</reference>
<feature type="region of interest" description="Disordered" evidence="1">
    <location>
        <begin position="59"/>
        <end position="95"/>
    </location>
</feature>
<evidence type="ECO:0000313" key="2">
    <source>
        <dbReference type="EMBL" id="KAG8051620.1"/>
    </source>
</evidence>
<sequence length="160" mass="17007">MGVADWCPEHALAARCNAPILRPLASPHPRAPVPPAPLASRARPLGSHACPRALPHLLVSRASRPPRPPPRLPPYAPSGLAGAEATDNGHGGRLGPYISARGFDAEREGELRTQISDNRLTKLDGIKSGVSGFIGSVFVAKFRIQDFRGSMGAHLKISMF</sequence>
<dbReference type="Proteomes" id="UP000729402">
    <property type="component" value="Unassembled WGS sequence"/>
</dbReference>
<evidence type="ECO:0000256" key="1">
    <source>
        <dbReference type="SAM" id="MobiDB-lite"/>
    </source>
</evidence>